<comment type="caution">
    <text evidence="2">The sequence shown here is derived from an EMBL/GenBank/DDBJ whole genome shotgun (WGS) entry which is preliminary data.</text>
</comment>
<dbReference type="EMBL" id="QZAF01000541">
    <property type="protein sequence ID" value="THV66324.1"/>
    <property type="molecule type" value="Genomic_DNA"/>
</dbReference>
<reference evidence="2 3" key="1">
    <citation type="submission" date="2018-10" db="EMBL/GenBank/DDBJ databases">
        <title>Fifty Aureobasidium pullulans genomes reveal a recombining polyextremotolerant generalist.</title>
        <authorList>
            <person name="Gostincar C."/>
            <person name="Turk M."/>
            <person name="Zajc J."/>
            <person name="Gunde-Cimerman N."/>
        </authorList>
    </citation>
    <scope>NUCLEOTIDE SEQUENCE [LARGE SCALE GENOMIC DNA]</scope>
    <source>
        <strain evidence="2 3">EXF-11900</strain>
    </source>
</reference>
<gene>
    <name evidence="2" type="ORF">D6D28_08448</name>
</gene>
<proteinExistence type="predicted"/>
<feature type="region of interest" description="Disordered" evidence="1">
    <location>
        <begin position="434"/>
        <end position="466"/>
    </location>
</feature>
<evidence type="ECO:0000313" key="3">
    <source>
        <dbReference type="Proteomes" id="UP000304951"/>
    </source>
</evidence>
<name>A0A4S8S7U8_AURPU</name>
<accession>A0A4S8S7U8</accession>
<organism evidence="2 3">
    <name type="scientific">Aureobasidium pullulans</name>
    <name type="common">Black yeast</name>
    <name type="synonym">Pullularia pullulans</name>
    <dbReference type="NCBI Taxonomy" id="5580"/>
    <lineage>
        <taxon>Eukaryota</taxon>
        <taxon>Fungi</taxon>
        <taxon>Dikarya</taxon>
        <taxon>Ascomycota</taxon>
        <taxon>Pezizomycotina</taxon>
        <taxon>Dothideomycetes</taxon>
        <taxon>Dothideomycetidae</taxon>
        <taxon>Dothideales</taxon>
        <taxon>Saccotheciaceae</taxon>
        <taxon>Aureobasidium</taxon>
    </lineage>
</organism>
<dbReference type="Proteomes" id="UP000304951">
    <property type="component" value="Unassembled WGS sequence"/>
</dbReference>
<evidence type="ECO:0000313" key="2">
    <source>
        <dbReference type="EMBL" id="THV66324.1"/>
    </source>
</evidence>
<evidence type="ECO:0000256" key="1">
    <source>
        <dbReference type="SAM" id="MobiDB-lite"/>
    </source>
</evidence>
<sequence length="466" mass="52089">MQSMPPNMDHPPNLLSLPNEVLATICAQTEGREWPEIFRHPLKFLRLTCKHLYVPATKEFAKKFFTIPNVMVNTYSLQALVDICAHPIIGPYVDGVTLDAFRLGPDTYRRIQGKLEASITDGDIKSMKKHGNELQGLLEALEEDEILDDGGLAVNLLAKALKCIKTRRGEVAYLAVTSQYSTIGDGKGLGKLPNDRKTVWQNEASHLKPMSALRMLVDAAKRSGCRINQFEFDVPSYENFIELKSHIERAISTASDVFAGLESFGIHLRSAGAQRYSEDLAKILPLAKSISALELSATSLVNDKRILHAGDSLQEIANILDSVNSDTLRRVKLEGFICEQDDLRRFLDRHNSTIKVLSFSNLVMAGSWDGLLEWIGANLHLEKLELKALGTIDENASNDENGGDFPVKWACPEVLQGEEQVRLGLMEILEQKRSADDKRLHDEEDGEREESEEIEEVEEVEDEIPV</sequence>
<feature type="compositionally biased region" description="Acidic residues" evidence="1">
    <location>
        <begin position="443"/>
        <end position="466"/>
    </location>
</feature>
<dbReference type="AlphaFoldDB" id="A0A4S8S7U8"/>
<protein>
    <submittedName>
        <fullName evidence="2">Uncharacterized protein</fullName>
    </submittedName>
</protein>